<dbReference type="PROSITE" id="PS50110">
    <property type="entry name" value="RESPONSE_REGULATORY"/>
    <property type="match status" value="1"/>
</dbReference>
<accession>G7V8M8</accession>
<dbReference type="InterPro" id="IPR051271">
    <property type="entry name" value="2C-system_Tx_regulators"/>
</dbReference>
<dbReference type="PANTHER" id="PTHR45526">
    <property type="entry name" value="TRANSCRIPTIONAL REGULATORY PROTEIN DPIA"/>
    <property type="match status" value="1"/>
</dbReference>
<dbReference type="SUPFAM" id="SSF52172">
    <property type="entry name" value="CheY-like"/>
    <property type="match status" value="1"/>
</dbReference>
<proteinExistence type="predicted"/>
<feature type="modified residue" description="4-aspartylphosphate" evidence="1">
    <location>
        <position position="53"/>
    </location>
</feature>
<name>G7V8M8_THELD</name>
<dbReference type="OrthoDB" id="9779969at2"/>
<dbReference type="InterPro" id="IPR036388">
    <property type="entry name" value="WH-like_DNA-bd_sf"/>
</dbReference>
<keyword evidence="1" id="KW-0597">Phosphoprotein</keyword>
<dbReference type="AlphaFoldDB" id="G7V8M8"/>
<dbReference type="STRING" id="580340.Tlie_1767"/>
<dbReference type="GO" id="GO:0000156">
    <property type="term" value="F:phosphorelay response regulator activity"/>
    <property type="evidence" value="ECO:0007669"/>
    <property type="project" value="TreeGrafter"/>
</dbReference>
<dbReference type="Pfam" id="PF00072">
    <property type="entry name" value="Response_reg"/>
    <property type="match status" value="1"/>
</dbReference>
<evidence type="ECO:0000256" key="1">
    <source>
        <dbReference type="PROSITE-ProRule" id="PRU00169"/>
    </source>
</evidence>
<dbReference type="Gene3D" id="3.40.50.2300">
    <property type="match status" value="1"/>
</dbReference>
<dbReference type="Gene3D" id="1.10.10.10">
    <property type="entry name" value="Winged helix-like DNA-binding domain superfamily/Winged helix DNA-binding domain"/>
    <property type="match status" value="1"/>
</dbReference>
<dbReference type="InterPro" id="IPR011006">
    <property type="entry name" value="CheY-like_superfamily"/>
</dbReference>
<evidence type="ECO:0000313" key="3">
    <source>
        <dbReference type="EMBL" id="AER67489.1"/>
    </source>
</evidence>
<evidence type="ECO:0000259" key="2">
    <source>
        <dbReference type="PROSITE" id="PS50110"/>
    </source>
</evidence>
<dbReference type="InterPro" id="IPR036390">
    <property type="entry name" value="WH_DNA-bd_sf"/>
</dbReference>
<dbReference type="KEGG" id="tli:Tlie_1767"/>
<dbReference type="EMBL" id="CP003096">
    <property type="protein sequence ID" value="AER67489.1"/>
    <property type="molecule type" value="Genomic_DNA"/>
</dbReference>
<keyword evidence="4" id="KW-1185">Reference proteome</keyword>
<evidence type="ECO:0000313" key="4">
    <source>
        <dbReference type="Proteomes" id="UP000005868"/>
    </source>
</evidence>
<reference evidence="3 4" key="2">
    <citation type="journal article" date="2012" name="Stand. Genomic Sci.">
        <title>Genome sequence of the moderately thermophilic, amino-acid-degrading and sulfur-reducing bacterium Thermovirga lienii type strain (Cas60314(T)).</title>
        <authorList>
            <person name="Goker M."/>
            <person name="Saunders E."/>
            <person name="Lapidus A."/>
            <person name="Nolan M."/>
            <person name="Lucas S."/>
            <person name="Hammon N."/>
            <person name="Deshpande S."/>
            <person name="Cheng J.F."/>
            <person name="Han C."/>
            <person name="Tapia R."/>
            <person name="Goodwin L.A."/>
            <person name="Pitluck S."/>
            <person name="Liolios K."/>
            <person name="Mavromatis K."/>
            <person name="Pagani I."/>
            <person name="Ivanova N."/>
            <person name="Mikhailova N."/>
            <person name="Pati A."/>
            <person name="Chen A."/>
            <person name="Palaniappan K."/>
            <person name="Land M."/>
            <person name="Chang Y.J."/>
            <person name="Jeffries C.D."/>
            <person name="Brambilla E.M."/>
            <person name="Rohde M."/>
            <person name="Spring S."/>
            <person name="Detter J.C."/>
            <person name="Woyke T."/>
            <person name="Bristow J."/>
            <person name="Eisen J.A."/>
            <person name="Markowitz V."/>
            <person name="Hugenholtz P."/>
            <person name="Kyrpides N.C."/>
            <person name="Klenk H.P."/>
        </authorList>
    </citation>
    <scope>NUCLEOTIDE SEQUENCE [LARGE SCALE GENOMIC DNA]</scope>
    <source>
        <strain evidence="4">ATCC BAA-1197 / DSM 17291 / Cas60314</strain>
    </source>
</reference>
<dbReference type="InterPro" id="IPR001789">
    <property type="entry name" value="Sig_transdc_resp-reg_receiver"/>
</dbReference>
<reference evidence="4" key="1">
    <citation type="submission" date="2011-10" db="EMBL/GenBank/DDBJ databases">
        <title>The complete genome of chromosome of Thermovirga lienii DSM 17291.</title>
        <authorList>
            <consortium name="US DOE Joint Genome Institute (JGI-PGF)"/>
            <person name="Lucas S."/>
            <person name="Copeland A."/>
            <person name="Lapidus A."/>
            <person name="Glavina del Rio T."/>
            <person name="Dalin E."/>
            <person name="Tice H."/>
            <person name="Bruce D."/>
            <person name="Goodwin L."/>
            <person name="Pitluck S."/>
            <person name="Peters L."/>
            <person name="Mikhailova N."/>
            <person name="Saunders E."/>
            <person name="Kyrpides N."/>
            <person name="Mavromatis K."/>
            <person name="Ivanova N."/>
            <person name="Last F.I."/>
            <person name="Brettin T."/>
            <person name="Detter J.C."/>
            <person name="Han C."/>
            <person name="Larimer F."/>
            <person name="Land M."/>
            <person name="Hauser L."/>
            <person name="Markowitz V."/>
            <person name="Cheng J.-F."/>
            <person name="Hugenholtz P."/>
            <person name="Woyke T."/>
            <person name="Wu D."/>
            <person name="Spring S."/>
            <person name="Schroeder M."/>
            <person name="Brambilla E.-M."/>
            <person name="Klenk H.-P."/>
            <person name="Eisen J.A."/>
        </authorList>
    </citation>
    <scope>NUCLEOTIDE SEQUENCE [LARGE SCALE GENOMIC DNA]</scope>
    <source>
        <strain evidence="4">ATCC BAA-1197 / DSM 17291 / Cas60314</strain>
    </source>
</reference>
<feature type="domain" description="Response regulatory" evidence="2">
    <location>
        <begin position="4"/>
        <end position="118"/>
    </location>
</feature>
<dbReference type="SMART" id="SM00448">
    <property type="entry name" value="REC"/>
    <property type="match status" value="1"/>
</dbReference>
<gene>
    <name evidence="3" type="ordered locus">Tlie_1767</name>
</gene>
<dbReference type="Proteomes" id="UP000005868">
    <property type="component" value="Chromosome"/>
</dbReference>
<dbReference type="HOGENOM" id="CLU_000445_39_1_0"/>
<dbReference type="PANTHER" id="PTHR45526:SF1">
    <property type="entry name" value="TRANSCRIPTIONAL REGULATORY PROTEIN DCUR-RELATED"/>
    <property type="match status" value="1"/>
</dbReference>
<organism evidence="3 4">
    <name type="scientific">Thermovirga lienii (strain ATCC BAA-1197 / DSM 17291 / Cas60314)</name>
    <dbReference type="NCBI Taxonomy" id="580340"/>
    <lineage>
        <taxon>Bacteria</taxon>
        <taxon>Thermotogati</taxon>
        <taxon>Synergistota</taxon>
        <taxon>Synergistia</taxon>
        <taxon>Synergistales</taxon>
        <taxon>Thermovirgaceae</taxon>
        <taxon>Thermovirga</taxon>
    </lineage>
</organism>
<dbReference type="SUPFAM" id="SSF46785">
    <property type="entry name" value="Winged helix' DNA-binding domain"/>
    <property type="match status" value="1"/>
</dbReference>
<protein>
    <submittedName>
        <fullName evidence="3">Response regulator receiver protein</fullName>
    </submittedName>
</protein>
<sequence length="207" mass="23356">MTISIGAIDDDISILYTLEAMAQSAGWNIKTSTDWRQAITWTQRKEVDLLLVDYHMPEISGLDLIEKIRSISKNIVILVLTIEESPTLAQKLLSLGADDFISKPIRLADFTSRIALHYRLASYRRLPGIEEPHKGISQDTMRLVIAELEAISPDKATAHDISKRIGVSYQTAHRYLEYLAGAGIANKEPLYQDGKPGRPKYLYYIPR</sequence>
<dbReference type="eggNOG" id="COG4565">
    <property type="taxonomic scope" value="Bacteria"/>
</dbReference>